<gene>
    <name evidence="10" type="ORF">H9747_07850</name>
</gene>
<dbReference type="Proteomes" id="UP000886814">
    <property type="component" value="Unassembled WGS sequence"/>
</dbReference>
<feature type="transmembrane region" description="Helical" evidence="9">
    <location>
        <begin position="246"/>
        <end position="264"/>
    </location>
</feature>
<keyword evidence="5 9" id="KW-0812">Transmembrane</keyword>
<evidence type="ECO:0000256" key="1">
    <source>
        <dbReference type="ARBA" id="ARBA00004651"/>
    </source>
</evidence>
<keyword evidence="3 9" id="KW-0813">Transport</keyword>
<evidence type="ECO:0000313" key="10">
    <source>
        <dbReference type="EMBL" id="HIV38897.1"/>
    </source>
</evidence>
<comment type="similarity">
    <text evidence="2 9">Belongs to the alanine or glycine:cation symporter (AGCS) (TC 2.A.25) family.</text>
</comment>
<keyword evidence="7 9" id="KW-1133">Transmembrane helix</keyword>
<organism evidence="10 11">
    <name type="scientific">Candidatus Blautia stercorigallinarum</name>
    <dbReference type="NCBI Taxonomy" id="2838501"/>
    <lineage>
        <taxon>Bacteria</taxon>
        <taxon>Bacillati</taxon>
        <taxon>Bacillota</taxon>
        <taxon>Clostridia</taxon>
        <taxon>Lachnospirales</taxon>
        <taxon>Lachnospiraceae</taxon>
        <taxon>Blautia</taxon>
    </lineage>
</organism>
<feature type="transmembrane region" description="Helical" evidence="9">
    <location>
        <begin position="414"/>
        <end position="434"/>
    </location>
</feature>
<dbReference type="NCBIfam" id="TIGR00835">
    <property type="entry name" value="agcS"/>
    <property type="match status" value="1"/>
</dbReference>
<dbReference type="PANTHER" id="PTHR30330:SF1">
    <property type="entry name" value="AMINO-ACID CARRIER PROTEIN ALST"/>
    <property type="match status" value="1"/>
</dbReference>
<dbReference type="Gene3D" id="1.20.1740.10">
    <property type="entry name" value="Amino acid/polyamine transporter I"/>
    <property type="match status" value="1"/>
</dbReference>
<keyword evidence="6 9" id="KW-0769">Symport</keyword>
<feature type="transmembrane region" description="Helical" evidence="9">
    <location>
        <begin position="342"/>
        <end position="367"/>
    </location>
</feature>
<accession>A0A9D1TG01</accession>
<feature type="transmembrane region" description="Helical" evidence="9">
    <location>
        <begin position="141"/>
        <end position="161"/>
    </location>
</feature>
<evidence type="ECO:0000256" key="5">
    <source>
        <dbReference type="ARBA" id="ARBA00022692"/>
    </source>
</evidence>
<comment type="caution">
    <text evidence="10">The sequence shown here is derived from an EMBL/GenBank/DDBJ whole genome shotgun (WGS) entry which is preliminary data.</text>
</comment>
<dbReference type="PANTHER" id="PTHR30330">
    <property type="entry name" value="AGSS FAMILY TRANSPORTER, SODIUM-ALANINE"/>
    <property type="match status" value="1"/>
</dbReference>
<dbReference type="GO" id="GO:0005886">
    <property type="term" value="C:plasma membrane"/>
    <property type="evidence" value="ECO:0007669"/>
    <property type="project" value="UniProtKB-SubCell"/>
</dbReference>
<dbReference type="AlphaFoldDB" id="A0A9D1TG01"/>
<keyword evidence="4 9" id="KW-1003">Cell membrane</keyword>
<evidence type="ECO:0000256" key="8">
    <source>
        <dbReference type="ARBA" id="ARBA00023136"/>
    </source>
</evidence>
<dbReference type="EMBL" id="DXIQ01000049">
    <property type="protein sequence ID" value="HIV38897.1"/>
    <property type="molecule type" value="Genomic_DNA"/>
</dbReference>
<reference evidence="10" key="1">
    <citation type="journal article" date="2021" name="PeerJ">
        <title>Extensive microbial diversity within the chicken gut microbiome revealed by metagenomics and culture.</title>
        <authorList>
            <person name="Gilroy R."/>
            <person name="Ravi A."/>
            <person name="Getino M."/>
            <person name="Pursley I."/>
            <person name="Horton D.L."/>
            <person name="Alikhan N.F."/>
            <person name="Baker D."/>
            <person name="Gharbi K."/>
            <person name="Hall N."/>
            <person name="Watson M."/>
            <person name="Adriaenssens E.M."/>
            <person name="Foster-Nyarko E."/>
            <person name="Jarju S."/>
            <person name="Secka A."/>
            <person name="Antonio M."/>
            <person name="Oren A."/>
            <person name="Chaudhuri R.R."/>
            <person name="La Ragione R."/>
            <person name="Hildebrand F."/>
            <person name="Pallen M.J."/>
        </authorList>
    </citation>
    <scope>NUCLEOTIDE SEQUENCE</scope>
    <source>
        <strain evidence="10">CHK195-9823</strain>
    </source>
</reference>
<evidence type="ECO:0000256" key="2">
    <source>
        <dbReference type="ARBA" id="ARBA00009261"/>
    </source>
</evidence>
<proteinExistence type="inferred from homology"/>
<evidence type="ECO:0000256" key="6">
    <source>
        <dbReference type="ARBA" id="ARBA00022847"/>
    </source>
</evidence>
<feature type="transmembrane region" description="Helical" evidence="9">
    <location>
        <begin position="210"/>
        <end position="234"/>
    </location>
</feature>
<evidence type="ECO:0000256" key="4">
    <source>
        <dbReference type="ARBA" id="ARBA00022475"/>
    </source>
</evidence>
<feature type="transmembrane region" description="Helical" evidence="9">
    <location>
        <begin position="301"/>
        <end position="322"/>
    </location>
</feature>
<name>A0A9D1TG01_9FIRM</name>
<dbReference type="InterPro" id="IPR001463">
    <property type="entry name" value="Na/Ala_symport"/>
</dbReference>
<sequence>MLTDLINGLSDLLYSYILIILLLGTGIYFTFRTRFVQFRLFIESIRVVAQPGDDENGLSSFQALMVSTASRVGTGNIAGISTAICLGGPGAVFWMWLTAILGSASAFIESTLAQIYKKRAEDGSSYGGPAYYIQAALKKHWIGVLFALFLILTYMGGFNLVASFNIADSFRAYSFFDESSTPLLVGVILALIFALCIFGGSKQISKITEVLVPFMGIFYLAVALFVTVTHYTLIPKMFSDIFSNAFDIRAIFGGFAGSCVMNGIKRGLFSNEAGVGSAPNAAASAAVSHPVKQGLVQMLSVFIDTILICSATACLLLCSGVAPSEELKGMPWVQAAASESLGSFGTIFITVALCLFAFTTLIGNFYYAEMGLKYLCGKTPGKTLLNLFRIIAALIVLAGSVMEFGLVWSTADVLMGFMALINLPVILLLGGTAIRCMKDYMRQKKEGRDPVFKAADIGLKEKTDFWD</sequence>
<dbReference type="FunFam" id="1.20.1740.10:FF:000004">
    <property type="entry name" value="Sodium:alanine symporter family protein"/>
    <property type="match status" value="1"/>
</dbReference>
<keyword evidence="8 9" id="KW-0472">Membrane</keyword>
<feature type="transmembrane region" description="Helical" evidence="9">
    <location>
        <begin position="181"/>
        <end position="198"/>
    </location>
</feature>
<dbReference type="Pfam" id="PF01235">
    <property type="entry name" value="Na_Ala_symp"/>
    <property type="match status" value="1"/>
</dbReference>
<evidence type="ECO:0000313" key="11">
    <source>
        <dbReference type="Proteomes" id="UP000886814"/>
    </source>
</evidence>
<evidence type="ECO:0000256" key="7">
    <source>
        <dbReference type="ARBA" id="ARBA00022989"/>
    </source>
</evidence>
<feature type="transmembrane region" description="Helical" evidence="9">
    <location>
        <begin position="12"/>
        <end position="31"/>
    </location>
</feature>
<evidence type="ECO:0000256" key="9">
    <source>
        <dbReference type="RuleBase" id="RU363064"/>
    </source>
</evidence>
<comment type="subcellular location">
    <subcellularLocation>
        <location evidence="1 9">Cell membrane</location>
        <topology evidence="1 9">Multi-pass membrane protein</topology>
    </subcellularLocation>
</comment>
<dbReference type="GO" id="GO:0005283">
    <property type="term" value="F:amino acid:sodium symporter activity"/>
    <property type="evidence" value="ECO:0007669"/>
    <property type="project" value="InterPro"/>
</dbReference>
<feature type="transmembrane region" description="Helical" evidence="9">
    <location>
        <begin position="387"/>
        <end position="408"/>
    </location>
</feature>
<protein>
    <submittedName>
        <fullName evidence="10">Alanine:cation symporter family protein</fullName>
    </submittedName>
</protein>
<reference evidence="10" key="2">
    <citation type="submission" date="2021-04" db="EMBL/GenBank/DDBJ databases">
        <authorList>
            <person name="Gilroy R."/>
        </authorList>
    </citation>
    <scope>NUCLEOTIDE SEQUENCE</scope>
    <source>
        <strain evidence="10">CHK195-9823</strain>
    </source>
</reference>
<dbReference type="PROSITE" id="PS00873">
    <property type="entry name" value="NA_ALANINE_SYMP"/>
    <property type="match status" value="1"/>
</dbReference>
<dbReference type="PRINTS" id="PR00175">
    <property type="entry name" value="NAALASMPORT"/>
</dbReference>
<evidence type="ECO:0000256" key="3">
    <source>
        <dbReference type="ARBA" id="ARBA00022448"/>
    </source>
</evidence>